<accession>A0A9N7VDE1</accession>
<sequence>MCMRALAGSLTSMGVQGPRSGSQRLPAETGVGQQQQLTGKCYLEYGEWPLHQQTADVNAGAVSQVYNQQTEGPHQRLSLKDNSSPPPSPPPPPWSLPPQHTAPQHPP</sequence>
<evidence type="ECO:0000256" key="1">
    <source>
        <dbReference type="SAM" id="MobiDB-lite"/>
    </source>
</evidence>
<feature type="region of interest" description="Disordered" evidence="1">
    <location>
        <begin position="1"/>
        <end position="34"/>
    </location>
</feature>
<reference evidence="2" key="1">
    <citation type="submission" date="2020-03" db="EMBL/GenBank/DDBJ databases">
        <authorList>
            <person name="Weist P."/>
        </authorList>
    </citation>
    <scope>NUCLEOTIDE SEQUENCE</scope>
</reference>
<dbReference type="Proteomes" id="UP001153269">
    <property type="component" value="Unassembled WGS sequence"/>
</dbReference>
<protein>
    <submittedName>
        <fullName evidence="2">Uncharacterized protein</fullName>
    </submittedName>
</protein>
<gene>
    <name evidence="2" type="ORF">PLEPLA_LOCUS34216</name>
</gene>
<proteinExistence type="predicted"/>
<name>A0A9N7VDE1_PLEPL</name>
<dbReference type="AlphaFoldDB" id="A0A9N7VDE1"/>
<comment type="caution">
    <text evidence="2">The sequence shown here is derived from an EMBL/GenBank/DDBJ whole genome shotgun (WGS) entry which is preliminary data.</text>
</comment>
<dbReference type="EMBL" id="CADEAL010003917">
    <property type="protein sequence ID" value="CAB1446490.1"/>
    <property type="molecule type" value="Genomic_DNA"/>
</dbReference>
<organism evidence="2 3">
    <name type="scientific">Pleuronectes platessa</name>
    <name type="common">European plaice</name>
    <dbReference type="NCBI Taxonomy" id="8262"/>
    <lineage>
        <taxon>Eukaryota</taxon>
        <taxon>Metazoa</taxon>
        <taxon>Chordata</taxon>
        <taxon>Craniata</taxon>
        <taxon>Vertebrata</taxon>
        <taxon>Euteleostomi</taxon>
        <taxon>Actinopterygii</taxon>
        <taxon>Neopterygii</taxon>
        <taxon>Teleostei</taxon>
        <taxon>Neoteleostei</taxon>
        <taxon>Acanthomorphata</taxon>
        <taxon>Carangaria</taxon>
        <taxon>Pleuronectiformes</taxon>
        <taxon>Pleuronectoidei</taxon>
        <taxon>Pleuronectidae</taxon>
        <taxon>Pleuronectes</taxon>
    </lineage>
</organism>
<evidence type="ECO:0000313" key="3">
    <source>
        <dbReference type="Proteomes" id="UP001153269"/>
    </source>
</evidence>
<feature type="compositionally biased region" description="Polar residues" evidence="1">
    <location>
        <begin position="9"/>
        <end position="23"/>
    </location>
</feature>
<feature type="region of interest" description="Disordered" evidence="1">
    <location>
        <begin position="61"/>
        <end position="107"/>
    </location>
</feature>
<evidence type="ECO:0000313" key="2">
    <source>
        <dbReference type="EMBL" id="CAB1446490.1"/>
    </source>
</evidence>
<keyword evidence="3" id="KW-1185">Reference proteome</keyword>
<feature type="compositionally biased region" description="Pro residues" evidence="1">
    <location>
        <begin position="84"/>
        <end position="96"/>
    </location>
</feature>